<evidence type="ECO:0000313" key="2">
    <source>
        <dbReference type="EMBL" id="ACM59138.1"/>
    </source>
</evidence>
<dbReference type="Pfam" id="PF13592">
    <property type="entry name" value="HTH_33"/>
    <property type="match status" value="1"/>
</dbReference>
<dbReference type="NCBIfam" id="NF033545">
    <property type="entry name" value="transpos_IS630"/>
    <property type="match status" value="1"/>
</dbReference>
<accession>B9LXE7</accession>
<dbReference type="Proteomes" id="UP000000740">
    <property type="component" value="Plasmid pHLAC01"/>
</dbReference>
<dbReference type="InterPro" id="IPR009057">
    <property type="entry name" value="Homeodomain-like_sf"/>
</dbReference>
<evidence type="ECO:0000313" key="3">
    <source>
        <dbReference type="Proteomes" id="UP000000740"/>
    </source>
</evidence>
<protein>
    <submittedName>
        <fullName evidence="2">IS630 family transposase</fullName>
    </submittedName>
</protein>
<dbReference type="eggNOG" id="arCOG02128">
    <property type="taxonomic scope" value="Archaea"/>
</dbReference>
<evidence type="ECO:0000259" key="1">
    <source>
        <dbReference type="Pfam" id="PF13592"/>
    </source>
</evidence>
<dbReference type="SUPFAM" id="SSF46689">
    <property type="entry name" value="Homeodomain-like"/>
    <property type="match status" value="1"/>
</dbReference>
<reference evidence="2 3" key="1">
    <citation type="journal article" date="2016" name="Stand. Genomic Sci.">
        <title>Complete genome sequence of the Antarctic Halorubrum lacusprofundi type strain ACAM 34.</title>
        <authorList>
            <person name="Anderson I.J."/>
            <person name="DasSarma P."/>
            <person name="Lucas S."/>
            <person name="Copeland A."/>
            <person name="Lapidus A."/>
            <person name="Del Rio T.G."/>
            <person name="Tice H."/>
            <person name="Dalin E."/>
            <person name="Bruce D.C."/>
            <person name="Goodwin L."/>
            <person name="Pitluck S."/>
            <person name="Sims D."/>
            <person name="Brettin T.S."/>
            <person name="Detter J.C."/>
            <person name="Han C.S."/>
            <person name="Larimer F."/>
            <person name="Hauser L."/>
            <person name="Land M."/>
            <person name="Ivanova N."/>
            <person name="Richardson P."/>
            <person name="Cavicchioli R."/>
            <person name="DasSarma S."/>
            <person name="Woese C.R."/>
            <person name="Kyrpides N.C."/>
        </authorList>
    </citation>
    <scope>NUCLEOTIDE SEQUENCE [LARGE SCALE GENOMIC DNA]</scope>
    <source>
        <strain evidence="3">ATCC 49239 / DSM 5036 / JCM 8891 / ACAM 34</strain>
    </source>
</reference>
<dbReference type="InterPro" id="IPR025959">
    <property type="entry name" value="Winged_HTH_dom"/>
</dbReference>
<gene>
    <name evidence="2" type="ordered locus">Hlac_3636</name>
</gene>
<dbReference type="InterPro" id="IPR047655">
    <property type="entry name" value="Transpos_IS630-like"/>
</dbReference>
<keyword evidence="3" id="KW-1185">Reference proteome</keyword>
<geneLocation type="plasmid" evidence="2 3">
    <name>pHLAC01</name>
</geneLocation>
<organism evidence="2 3">
    <name type="scientific">Halorubrum lacusprofundi (strain ATCC 49239 / DSM 5036 / JCM 8891 / ACAM 34)</name>
    <dbReference type="NCBI Taxonomy" id="416348"/>
    <lineage>
        <taxon>Archaea</taxon>
        <taxon>Methanobacteriati</taxon>
        <taxon>Methanobacteriota</taxon>
        <taxon>Stenosarchaea group</taxon>
        <taxon>Halobacteria</taxon>
        <taxon>Halobacteriales</taxon>
        <taxon>Haloferacaceae</taxon>
        <taxon>Halorubrum</taxon>
    </lineage>
</organism>
<dbReference type="HOGENOM" id="CLU_056788_4_2_2"/>
<keyword evidence="2" id="KW-0614">Plasmid</keyword>
<dbReference type="KEGG" id="hla:Hlac_3636"/>
<name>B9LXE7_HALLT</name>
<dbReference type="Pfam" id="PF13551">
    <property type="entry name" value="HTH_29"/>
    <property type="match status" value="1"/>
</dbReference>
<sequence length="160" mass="17967">MTRPVGTQRVLEARRRLAVALLRLGHSVSEVAQVVDVWPSSVYRWKDAYEADGDAGLTSKPVKGGPSTKLSDEQLAALAALLEDGPQAHGFDTDLWTLKRIAAVIEQEFGVSVAQTTVWRYLQKMGWSCQKPERRALKRDANAVRRWKQETIPAIEKKRE</sequence>
<dbReference type="EMBL" id="CP001367">
    <property type="protein sequence ID" value="ACM59138.1"/>
    <property type="molecule type" value="Genomic_DNA"/>
</dbReference>
<dbReference type="AlphaFoldDB" id="B9LXE7"/>
<proteinExistence type="predicted"/>
<feature type="domain" description="Winged helix-turn helix" evidence="1">
    <location>
        <begin position="93"/>
        <end position="151"/>
    </location>
</feature>